<keyword evidence="2" id="KW-1185">Reference proteome</keyword>
<organism evidence="1 2">
    <name type="scientific">Nelumbo nucifera</name>
    <name type="common">Sacred lotus</name>
    <dbReference type="NCBI Taxonomy" id="4432"/>
    <lineage>
        <taxon>Eukaryota</taxon>
        <taxon>Viridiplantae</taxon>
        <taxon>Streptophyta</taxon>
        <taxon>Embryophyta</taxon>
        <taxon>Tracheophyta</taxon>
        <taxon>Spermatophyta</taxon>
        <taxon>Magnoliopsida</taxon>
        <taxon>Proteales</taxon>
        <taxon>Nelumbonaceae</taxon>
        <taxon>Nelumbo</taxon>
    </lineage>
</organism>
<name>A0A822Y764_NELNU</name>
<dbReference type="EMBL" id="DUZY01000002">
    <property type="protein sequence ID" value="DAD26865.1"/>
    <property type="molecule type" value="Genomic_DNA"/>
</dbReference>
<dbReference type="Proteomes" id="UP000607653">
    <property type="component" value="Unassembled WGS sequence"/>
</dbReference>
<evidence type="ECO:0000313" key="2">
    <source>
        <dbReference type="Proteomes" id="UP000607653"/>
    </source>
</evidence>
<accession>A0A822Y764</accession>
<dbReference type="AlphaFoldDB" id="A0A822Y764"/>
<proteinExistence type="predicted"/>
<gene>
    <name evidence="1" type="ORF">HUJ06_028333</name>
</gene>
<sequence length="54" mass="6029">MSSNCPVPTADCLPELPFSFRIVFSKRTPVTLELLLSEGKNLSGFRKKMKCSSH</sequence>
<comment type="caution">
    <text evidence="1">The sequence shown here is derived from an EMBL/GenBank/DDBJ whole genome shotgun (WGS) entry which is preliminary data.</text>
</comment>
<evidence type="ECO:0000313" key="1">
    <source>
        <dbReference type="EMBL" id="DAD26865.1"/>
    </source>
</evidence>
<protein>
    <submittedName>
        <fullName evidence="1">Uncharacterized protein</fullName>
    </submittedName>
</protein>
<reference evidence="1 2" key="1">
    <citation type="journal article" date="2020" name="Mol. Biol. Evol.">
        <title>Distinct Expression and Methylation Patterns for Genes with Different Fates following a Single Whole-Genome Duplication in Flowering Plants.</title>
        <authorList>
            <person name="Shi T."/>
            <person name="Rahmani R.S."/>
            <person name="Gugger P.F."/>
            <person name="Wang M."/>
            <person name="Li H."/>
            <person name="Zhang Y."/>
            <person name="Li Z."/>
            <person name="Wang Q."/>
            <person name="Van de Peer Y."/>
            <person name="Marchal K."/>
            <person name="Chen J."/>
        </authorList>
    </citation>
    <scope>NUCLEOTIDE SEQUENCE [LARGE SCALE GENOMIC DNA]</scope>
    <source>
        <tissue evidence="1">Leaf</tissue>
    </source>
</reference>